<sequence length="71" mass="8606">MRVQKGIIILFHFCYWRENSLHTHYVTLLPSLHLCAGLDLKRHSYRHCYYVKCDLFAFEFLQRRAISSDPF</sequence>
<protein>
    <submittedName>
        <fullName evidence="1">Uncharacterized protein</fullName>
    </submittedName>
</protein>
<evidence type="ECO:0000313" key="1">
    <source>
        <dbReference type="EMBL" id="KOF76694.1"/>
    </source>
</evidence>
<dbReference type="EMBL" id="KQ421721">
    <property type="protein sequence ID" value="KOF76694.1"/>
    <property type="molecule type" value="Genomic_DNA"/>
</dbReference>
<dbReference type="AlphaFoldDB" id="A0A0L8GIL9"/>
<reference evidence="1" key="1">
    <citation type="submission" date="2015-07" db="EMBL/GenBank/DDBJ databases">
        <title>MeaNS - Measles Nucleotide Surveillance Program.</title>
        <authorList>
            <person name="Tran T."/>
            <person name="Druce J."/>
        </authorList>
    </citation>
    <scope>NUCLEOTIDE SEQUENCE</scope>
    <source>
        <strain evidence="1">UCB-OBI-ISO-001</strain>
        <tissue evidence="1">Gonad</tissue>
    </source>
</reference>
<gene>
    <name evidence="1" type="ORF">OCBIM_22033071mg</name>
</gene>
<accession>A0A0L8GIL9</accession>
<name>A0A0L8GIL9_OCTBM</name>
<proteinExistence type="predicted"/>
<organism evidence="1">
    <name type="scientific">Octopus bimaculoides</name>
    <name type="common">California two-spotted octopus</name>
    <dbReference type="NCBI Taxonomy" id="37653"/>
    <lineage>
        <taxon>Eukaryota</taxon>
        <taxon>Metazoa</taxon>
        <taxon>Spiralia</taxon>
        <taxon>Lophotrochozoa</taxon>
        <taxon>Mollusca</taxon>
        <taxon>Cephalopoda</taxon>
        <taxon>Coleoidea</taxon>
        <taxon>Octopodiformes</taxon>
        <taxon>Octopoda</taxon>
        <taxon>Incirrata</taxon>
        <taxon>Octopodidae</taxon>
        <taxon>Octopus</taxon>
    </lineage>
</organism>